<name>A0A8H7UG67_MORIS</name>
<dbReference type="InterPro" id="IPR036396">
    <property type="entry name" value="Cyt_P450_sf"/>
</dbReference>
<accession>A0A8H7UG67</accession>
<dbReference type="InterPro" id="IPR050121">
    <property type="entry name" value="Cytochrome_P450_monoxygenase"/>
</dbReference>
<dbReference type="CDD" id="cd00302">
    <property type="entry name" value="cytochrome_P450"/>
    <property type="match status" value="1"/>
</dbReference>
<evidence type="ECO:0008006" key="10">
    <source>
        <dbReference type="Google" id="ProtNLM"/>
    </source>
</evidence>
<dbReference type="GO" id="GO:0020037">
    <property type="term" value="F:heme binding"/>
    <property type="evidence" value="ECO:0007669"/>
    <property type="project" value="InterPro"/>
</dbReference>
<dbReference type="SUPFAM" id="SSF48264">
    <property type="entry name" value="Cytochrome P450"/>
    <property type="match status" value="1"/>
</dbReference>
<dbReference type="GO" id="GO:0004497">
    <property type="term" value="F:monooxygenase activity"/>
    <property type="evidence" value="ECO:0007669"/>
    <property type="project" value="UniProtKB-KW"/>
</dbReference>
<gene>
    <name evidence="8" type="ORF">INT43_003297</name>
</gene>
<dbReference type="PROSITE" id="PS00086">
    <property type="entry name" value="CYTOCHROME_P450"/>
    <property type="match status" value="1"/>
</dbReference>
<dbReference type="OrthoDB" id="1470350at2759"/>
<organism evidence="8 9">
    <name type="scientific">Mortierella isabellina</name>
    <name type="common">Filamentous fungus</name>
    <name type="synonym">Umbelopsis isabellina</name>
    <dbReference type="NCBI Taxonomy" id="91625"/>
    <lineage>
        <taxon>Eukaryota</taxon>
        <taxon>Fungi</taxon>
        <taxon>Fungi incertae sedis</taxon>
        <taxon>Mucoromycota</taxon>
        <taxon>Mucoromycotina</taxon>
        <taxon>Umbelopsidomycetes</taxon>
        <taxon>Umbelopsidales</taxon>
        <taxon>Umbelopsidaceae</taxon>
        <taxon>Umbelopsis</taxon>
    </lineage>
</organism>
<dbReference type="Proteomes" id="UP000654370">
    <property type="component" value="Unassembled WGS sequence"/>
</dbReference>
<dbReference type="Gene3D" id="1.10.630.10">
    <property type="entry name" value="Cytochrome P450"/>
    <property type="match status" value="1"/>
</dbReference>
<reference evidence="8" key="1">
    <citation type="submission" date="2020-12" db="EMBL/GenBank/DDBJ databases">
        <title>Metabolic potential, ecology and presence of endohyphal bacteria is reflected in genomic diversity of Mucoromycotina.</title>
        <authorList>
            <person name="Muszewska A."/>
            <person name="Okrasinska A."/>
            <person name="Steczkiewicz K."/>
            <person name="Drgas O."/>
            <person name="Orlowska M."/>
            <person name="Perlinska-Lenart U."/>
            <person name="Aleksandrzak-Piekarczyk T."/>
            <person name="Szatraj K."/>
            <person name="Zielenkiewicz U."/>
            <person name="Pilsyk S."/>
            <person name="Malc E."/>
            <person name="Mieczkowski P."/>
            <person name="Kruszewska J.S."/>
            <person name="Biernat P."/>
            <person name="Pawlowska J."/>
        </authorList>
    </citation>
    <scope>NUCLEOTIDE SEQUENCE</scope>
    <source>
        <strain evidence="8">WA0000067209</strain>
    </source>
</reference>
<evidence type="ECO:0000256" key="6">
    <source>
        <dbReference type="RuleBase" id="RU000461"/>
    </source>
</evidence>
<evidence type="ECO:0000256" key="3">
    <source>
        <dbReference type="ARBA" id="ARBA00022723"/>
    </source>
</evidence>
<protein>
    <recommendedName>
        <fullName evidence="10">Cytochrome P450</fullName>
    </recommendedName>
</protein>
<evidence type="ECO:0000256" key="1">
    <source>
        <dbReference type="ARBA" id="ARBA00001971"/>
    </source>
</evidence>
<keyword evidence="6" id="KW-0560">Oxidoreductase</keyword>
<dbReference type="InterPro" id="IPR001128">
    <property type="entry name" value="Cyt_P450"/>
</dbReference>
<feature type="binding site" description="axial binding residue" evidence="5">
    <location>
        <position position="455"/>
    </location>
    <ligand>
        <name>heme</name>
        <dbReference type="ChEBI" id="CHEBI:30413"/>
    </ligand>
    <ligandPart>
        <name>Fe</name>
        <dbReference type="ChEBI" id="CHEBI:18248"/>
    </ligandPart>
</feature>
<comment type="similarity">
    <text evidence="2 6">Belongs to the cytochrome P450 family.</text>
</comment>
<feature type="region of interest" description="Disordered" evidence="7">
    <location>
        <begin position="39"/>
        <end position="64"/>
    </location>
</feature>
<comment type="cofactor">
    <cofactor evidence="1 5">
        <name>heme</name>
        <dbReference type="ChEBI" id="CHEBI:30413"/>
    </cofactor>
</comment>
<proteinExistence type="inferred from homology"/>
<evidence type="ECO:0000256" key="7">
    <source>
        <dbReference type="SAM" id="MobiDB-lite"/>
    </source>
</evidence>
<evidence type="ECO:0000313" key="8">
    <source>
        <dbReference type="EMBL" id="KAG2178044.1"/>
    </source>
</evidence>
<dbReference type="InterPro" id="IPR017972">
    <property type="entry name" value="Cyt_P450_CS"/>
</dbReference>
<evidence type="ECO:0000313" key="9">
    <source>
        <dbReference type="Proteomes" id="UP000654370"/>
    </source>
</evidence>
<dbReference type="PANTHER" id="PTHR24305:SF166">
    <property type="entry name" value="CYTOCHROME P450 12A4, MITOCHONDRIAL-RELATED"/>
    <property type="match status" value="1"/>
</dbReference>
<evidence type="ECO:0000256" key="4">
    <source>
        <dbReference type="ARBA" id="ARBA00023004"/>
    </source>
</evidence>
<dbReference type="InterPro" id="IPR002401">
    <property type="entry name" value="Cyt_P450_E_grp-I"/>
</dbReference>
<evidence type="ECO:0000256" key="5">
    <source>
        <dbReference type="PIRSR" id="PIRSR602401-1"/>
    </source>
</evidence>
<dbReference type="PRINTS" id="PR00463">
    <property type="entry name" value="EP450I"/>
</dbReference>
<dbReference type="PANTHER" id="PTHR24305">
    <property type="entry name" value="CYTOCHROME P450"/>
    <property type="match status" value="1"/>
</dbReference>
<dbReference type="GO" id="GO:0005506">
    <property type="term" value="F:iron ion binding"/>
    <property type="evidence" value="ECO:0007669"/>
    <property type="project" value="InterPro"/>
</dbReference>
<keyword evidence="6" id="KW-0503">Monooxygenase</keyword>
<comment type="caution">
    <text evidence="8">The sequence shown here is derived from an EMBL/GenBank/DDBJ whole genome shotgun (WGS) entry which is preliminary data.</text>
</comment>
<keyword evidence="4 5" id="KW-0408">Iron</keyword>
<keyword evidence="3 5" id="KW-0479">Metal-binding</keyword>
<sequence length="508" mass="57034">MPQSLEWNSNTTRAVIAAATALTAYVAYKSLLPSSPIRKLPKSGHKSPHQYIWDPSQSNEEGEKYPKLEQSSFVGSAAVIVNDAELAHKILIRQDRYRPGHAYGRSPTIADFHAVLLGDLLSLGTKLIFFPPGANIANATGEDWRIRRDTLVPQFQTRIIMSDILPSVISKTEAMINDIRAQGDKLVDINYHFVKLTSDVICDYIFGETPQPGEVTFRSFDKPAQSMLKIKLKIILDVFGVKSDSQLEIERNTRFALRAIHKVKRGQSKCSNGSPTLCERLLQYEEYQGPEGEARLAQELLIMVFAGHDTTAHSLTVLSYVLSQVPECVDKIRQEIERIIPTTADMTAAKLSKLEYTSAVIKESLRLHPLVDVILIHSYEDNVIDDLPVPKGTAVFLPAYRIQRDPTIFKKPLAYLPERWLEEDLQLQQDLETVGSDKSKLGNAFLTFSAGTHACLGMNLAYLELRVATALLVKNFDWEYNGPVPQNGGFLLRLKDKLMLKFRPREAN</sequence>
<keyword evidence="9" id="KW-1185">Reference proteome</keyword>
<dbReference type="AlphaFoldDB" id="A0A8H7UG67"/>
<dbReference type="EMBL" id="JAEPQZ010000008">
    <property type="protein sequence ID" value="KAG2178044.1"/>
    <property type="molecule type" value="Genomic_DNA"/>
</dbReference>
<feature type="compositionally biased region" description="Basic residues" evidence="7">
    <location>
        <begin position="39"/>
        <end position="48"/>
    </location>
</feature>
<keyword evidence="5 6" id="KW-0349">Heme</keyword>
<dbReference type="GO" id="GO:0016705">
    <property type="term" value="F:oxidoreductase activity, acting on paired donors, with incorporation or reduction of molecular oxygen"/>
    <property type="evidence" value="ECO:0007669"/>
    <property type="project" value="InterPro"/>
</dbReference>
<dbReference type="PRINTS" id="PR00385">
    <property type="entry name" value="P450"/>
</dbReference>
<evidence type="ECO:0000256" key="2">
    <source>
        <dbReference type="ARBA" id="ARBA00010617"/>
    </source>
</evidence>
<dbReference type="Pfam" id="PF00067">
    <property type="entry name" value="p450"/>
    <property type="match status" value="1"/>
</dbReference>